<evidence type="ECO:0000313" key="1">
    <source>
        <dbReference type="EMBL" id="GIM27873.1"/>
    </source>
</evidence>
<reference evidence="1" key="1">
    <citation type="submission" date="2021-03" db="EMBL/GenBank/DDBJ databases">
        <title>Taxonomic study of Clostridium polyendosporum from meadow-gley soil under rice.</title>
        <authorList>
            <person name="Kobayashi H."/>
            <person name="Tanizawa Y."/>
            <person name="Yagura M."/>
        </authorList>
    </citation>
    <scope>NUCLEOTIDE SEQUENCE</scope>
    <source>
        <strain evidence="1">JCM 30710</strain>
    </source>
</reference>
<dbReference type="Proteomes" id="UP000679179">
    <property type="component" value="Unassembled WGS sequence"/>
</dbReference>
<accession>A0A919VKS4</accession>
<sequence>MNSFHTKEFEKILEVIKDNTSNLIEFNSIRSIESNTHTKSMMFTGKNNPEKEGTVIVGEEKGLLIVDVSMPNSDVRSFIIEHDNEEDGINNIIKWFNKNYK</sequence>
<comment type="caution">
    <text evidence="1">The sequence shown here is derived from an EMBL/GenBank/DDBJ whole genome shotgun (WGS) entry which is preliminary data.</text>
</comment>
<dbReference type="AlphaFoldDB" id="A0A919VKS4"/>
<proteinExistence type="predicted"/>
<evidence type="ECO:0000313" key="2">
    <source>
        <dbReference type="Proteomes" id="UP000679179"/>
    </source>
</evidence>
<name>A0A919VKS4_9CLOT</name>
<dbReference type="RefSeq" id="WP_212902625.1">
    <property type="nucleotide sequence ID" value="NZ_BOPZ01000003.1"/>
</dbReference>
<dbReference type="EMBL" id="BOPZ01000003">
    <property type="protein sequence ID" value="GIM27873.1"/>
    <property type="molecule type" value="Genomic_DNA"/>
</dbReference>
<organism evidence="1 2">
    <name type="scientific">Clostridium polyendosporum</name>
    <dbReference type="NCBI Taxonomy" id="69208"/>
    <lineage>
        <taxon>Bacteria</taxon>
        <taxon>Bacillati</taxon>
        <taxon>Bacillota</taxon>
        <taxon>Clostridia</taxon>
        <taxon>Eubacteriales</taxon>
        <taxon>Clostridiaceae</taxon>
        <taxon>Clostridium</taxon>
    </lineage>
</organism>
<keyword evidence="2" id="KW-1185">Reference proteome</keyword>
<protein>
    <submittedName>
        <fullName evidence="1">Uncharacterized protein</fullName>
    </submittedName>
</protein>
<gene>
    <name evidence="1" type="ORF">CPJCM30710_05390</name>
</gene>